<keyword evidence="2" id="KW-0732">Signal</keyword>
<reference evidence="3" key="1">
    <citation type="submission" date="2020-05" db="EMBL/GenBank/DDBJ databases">
        <title>Phylogenomic resolution of chytrid fungi.</title>
        <authorList>
            <person name="Stajich J.E."/>
            <person name="Amses K."/>
            <person name="Simmons R."/>
            <person name="Seto K."/>
            <person name="Myers J."/>
            <person name="Bonds A."/>
            <person name="Quandt C.A."/>
            <person name="Barry K."/>
            <person name="Liu P."/>
            <person name="Grigoriev I."/>
            <person name="Longcore J.E."/>
            <person name="James T.Y."/>
        </authorList>
    </citation>
    <scope>NUCLEOTIDE SEQUENCE</scope>
    <source>
        <strain evidence="3">JEL0476</strain>
    </source>
</reference>
<feature type="compositionally biased region" description="Basic residues" evidence="1">
    <location>
        <begin position="44"/>
        <end position="56"/>
    </location>
</feature>
<dbReference type="AlphaFoldDB" id="A0AAD5TUJ6"/>
<evidence type="ECO:0000256" key="2">
    <source>
        <dbReference type="SAM" id="SignalP"/>
    </source>
</evidence>
<dbReference type="Proteomes" id="UP001211065">
    <property type="component" value="Unassembled WGS sequence"/>
</dbReference>
<protein>
    <submittedName>
        <fullName evidence="3">Uncharacterized protein</fullName>
    </submittedName>
</protein>
<gene>
    <name evidence="3" type="ORF">HK099_001252</name>
</gene>
<feature type="signal peptide" evidence="2">
    <location>
        <begin position="1"/>
        <end position="19"/>
    </location>
</feature>
<proteinExistence type="predicted"/>
<comment type="caution">
    <text evidence="3">The sequence shown here is derived from an EMBL/GenBank/DDBJ whole genome shotgun (WGS) entry which is preliminary data.</text>
</comment>
<accession>A0AAD5TUJ6</accession>
<feature type="region of interest" description="Disordered" evidence="1">
    <location>
        <begin position="41"/>
        <end position="66"/>
    </location>
</feature>
<evidence type="ECO:0000313" key="4">
    <source>
        <dbReference type="Proteomes" id="UP001211065"/>
    </source>
</evidence>
<sequence>MVKIKILIIFIAVFAFVGTVPDPDPKAIPYSIDKIESRSEKPGKLRVRSNFSKKKRSGSDSDGENCSGGGSCTNYNYYCQNPASGSSTYKYCYKQSLKNTVTCPSGYICDPSYVPSWNLPTCLEPCTSKEEGNFRCSDNLNDMQVAGYQICKKYNSKYYWFNSKYCNTGETCNAVTNLKTEPTCVGACTANSFRCHPTTLNYIQVCKVSKGVAEWVNDSYCVDSMKCDPDYLTCKTRPYCYETCTPGTFRCYPYTSSKTGTQYQTCQKNEIWPKYPSSQSCPSNSVCRPELISSTSKTPCGCTDGAYQCYENDTSKKK</sequence>
<evidence type="ECO:0000256" key="1">
    <source>
        <dbReference type="SAM" id="MobiDB-lite"/>
    </source>
</evidence>
<keyword evidence="4" id="KW-1185">Reference proteome</keyword>
<feature type="chain" id="PRO_5042102367" evidence="2">
    <location>
        <begin position="20"/>
        <end position="318"/>
    </location>
</feature>
<name>A0AAD5TUJ6_9FUNG</name>
<dbReference type="EMBL" id="JADGJW010001333">
    <property type="protein sequence ID" value="KAJ3204152.1"/>
    <property type="molecule type" value="Genomic_DNA"/>
</dbReference>
<evidence type="ECO:0000313" key="3">
    <source>
        <dbReference type="EMBL" id="KAJ3204152.1"/>
    </source>
</evidence>
<organism evidence="3 4">
    <name type="scientific">Clydaea vesicula</name>
    <dbReference type="NCBI Taxonomy" id="447962"/>
    <lineage>
        <taxon>Eukaryota</taxon>
        <taxon>Fungi</taxon>
        <taxon>Fungi incertae sedis</taxon>
        <taxon>Chytridiomycota</taxon>
        <taxon>Chytridiomycota incertae sedis</taxon>
        <taxon>Chytridiomycetes</taxon>
        <taxon>Lobulomycetales</taxon>
        <taxon>Lobulomycetaceae</taxon>
        <taxon>Clydaea</taxon>
    </lineage>
</organism>